<reference evidence="3 4" key="1">
    <citation type="journal article" date="2021" name="Syst. Appl. Microbiol.">
        <title>Persephonella atlantica sp. nov.: How to adapt to physico-chemical gradients in high temperature hydrothermal habitats.</title>
        <authorList>
            <person name="Francois D.X."/>
            <person name="Godfroy A."/>
            <person name="Mathien C."/>
            <person name="Aube J."/>
            <person name="Cathalot C."/>
            <person name="Lesongeur F."/>
            <person name="L'Haridon S."/>
            <person name="Philippon X."/>
            <person name="Roussel E.G."/>
        </authorList>
    </citation>
    <scope>NUCLEOTIDE SEQUENCE [LARGE SCALE GENOMIC DNA]</scope>
    <source>
        <strain evidence="3 4">MO1340</strain>
    </source>
</reference>
<proteinExistence type="predicted"/>
<accession>A0ABS1GKD3</accession>
<gene>
    <name evidence="3" type="ORF">GWK41_09905</name>
</gene>
<dbReference type="Pfam" id="PF07508">
    <property type="entry name" value="Recombinase"/>
    <property type="match status" value="1"/>
</dbReference>
<dbReference type="InterPro" id="IPR050639">
    <property type="entry name" value="SSR_resolvase"/>
</dbReference>
<dbReference type="Proteomes" id="UP000772812">
    <property type="component" value="Unassembled WGS sequence"/>
</dbReference>
<feature type="domain" description="Recombinase" evidence="2">
    <location>
        <begin position="41"/>
        <end position="168"/>
    </location>
</feature>
<evidence type="ECO:0000259" key="2">
    <source>
        <dbReference type="PROSITE" id="PS51737"/>
    </source>
</evidence>
<keyword evidence="4" id="KW-1185">Reference proteome</keyword>
<organism evidence="3 4">
    <name type="scientific">Persephonella atlantica</name>
    <dbReference type="NCBI Taxonomy" id="2699429"/>
    <lineage>
        <taxon>Bacteria</taxon>
        <taxon>Pseudomonadati</taxon>
        <taxon>Aquificota</taxon>
        <taxon>Aquificia</taxon>
        <taxon>Aquificales</taxon>
        <taxon>Hydrogenothermaceae</taxon>
        <taxon>Persephonella</taxon>
    </lineage>
</organism>
<evidence type="ECO:0000313" key="4">
    <source>
        <dbReference type="Proteomes" id="UP000772812"/>
    </source>
</evidence>
<protein>
    <recommendedName>
        <fullName evidence="2">Recombinase domain-containing protein</fullName>
    </recommendedName>
</protein>
<feature type="coiled-coil region" evidence="1">
    <location>
        <begin position="251"/>
        <end position="311"/>
    </location>
</feature>
<dbReference type="PANTHER" id="PTHR30461:SF23">
    <property type="entry name" value="DNA RECOMBINASE-RELATED"/>
    <property type="match status" value="1"/>
</dbReference>
<dbReference type="InterPro" id="IPR011109">
    <property type="entry name" value="DNA_bind_recombinase_dom"/>
</dbReference>
<dbReference type="PROSITE" id="PS51737">
    <property type="entry name" value="RECOMBINASE_DNA_BIND"/>
    <property type="match status" value="1"/>
</dbReference>
<evidence type="ECO:0000313" key="3">
    <source>
        <dbReference type="EMBL" id="MBK3333377.1"/>
    </source>
</evidence>
<dbReference type="EMBL" id="JAACYA010000002">
    <property type="protein sequence ID" value="MBK3333377.1"/>
    <property type="molecule type" value="Genomic_DNA"/>
</dbReference>
<evidence type="ECO:0000256" key="1">
    <source>
        <dbReference type="SAM" id="Coils"/>
    </source>
</evidence>
<keyword evidence="1" id="KW-0175">Coiled coil</keyword>
<name>A0ABS1GKD3_9AQUI</name>
<sequence>MELLLSANGIADEQYVESIRKNTWRGLYGRLQQGKAVFAPKFGYKLKDGELYVDEKEAEIVKEIFSLYISGKGFKEIAKILNQRGILSPRGSKWSLTAVREIIINEIYKGVIVWNKYQYRKIPGFPKRKKIPNPPEQWIRIERPDLQIVSKEIWEEANRKRLERQKQDNTKNRVGYTTLLGGFIKCQCGSNLIKHSKVSFKCRQALVGACDITASFREDMLNALVIHAIKQHLIENRQLFKEELEHQLKVLYSKQKTKSDIEKEIESLNRKLQSFLEIFEENPSKTIAKKIQEYEEQISLLELELKSFKEIEGVEIDDEVIDILLEQIDNVLSMDVSQAREIIKNLLEEVRIEKDKIEGFYWIEYSFKNPFRTYNRKINMVAGEGFEPSTSGL</sequence>
<dbReference type="PANTHER" id="PTHR30461">
    <property type="entry name" value="DNA-INVERTASE FROM LAMBDOID PROPHAGE"/>
    <property type="match status" value="1"/>
</dbReference>
<dbReference type="Gene3D" id="3.90.1750.20">
    <property type="entry name" value="Putative Large Serine Recombinase, Chain B, Domain 2"/>
    <property type="match status" value="1"/>
</dbReference>
<dbReference type="InterPro" id="IPR038109">
    <property type="entry name" value="DNA_bind_recomb_sf"/>
</dbReference>
<comment type="caution">
    <text evidence="3">The sequence shown here is derived from an EMBL/GenBank/DDBJ whole genome shotgun (WGS) entry which is preliminary data.</text>
</comment>